<gene>
    <name evidence="1" type="ORF">BIW11_11080</name>
</gene>
<keyword evidence="2" id="KW-1185">Reference proteome</keyword>
<accession>A0A1V9XD00</accession>
<protein>
    <submittedName>
        <fullName evidence="1">Uncharacterized protein</fullName>
    </submittedName>
</protein>
<evidence type="ECO:0000313" key="1">
    <source>
        <dbReference type="EMBL" id="OQR71306.1"/>
    </source>
</evidence>
<evidence type="ECO:0000313" key="2">
    <source>
        <dbReference type="Proteomes" id="UP000192247"/>
    </source>
</evidence>
<reference evidence="1 2" key="1">
    <citation type="journal article" date="2017" name="Gigascience">
        <title>Draft genome of the honey bee ectoparasitic mite, Tropilaelaps mercedesae, is shaped by the parasitic life history.</title>
        <authorList>
            <person name="Dong X."/>
            <person name="Armstrong S.D."/>
            <person name="Xia D."/>
            <person name="Makepeace B.L."/>
            <person name="Darby A.C."/>
            <person name="Kadowaki T."/>
        </authorList>
    </citation>
    <scope>NUCLEOTIDE SEQUENCE [LARGE SCALE GENOMIC DNA]</scope>
    <source>
        <strain evidence="1">Wuxi-XJTLU</strain>
    </source>
</reference>
<proteinExistence type="predicted"/>
<organism evidence="1 2">
    <name type="scientific">Tropilaelaps mercedesae</name>
    <dbReference type="NCBI Taxonomy" id="418985"/>
    <lineage>
        <taxon>Eukaryota</taxon>
        <taxon>Metazoa</taxon>
        <taxon>Ecdysozoa</taxon>
        <taxon>Arthropoda</taxon>
        <taxon>Chelicerata</taxon>
        <taxon>Arachnida</taxon>
        <taxon>Acari</taxon>
        <taxon>Parasitiformes</taxon>
        <taxon>Mesostigmata</taxon>
        <taxon>Gamasina</taxon>
        <taxon>Dermanyssoidea</taxon>
        <taxon>Laelapidae</taxon>
        <taxon>Tropilaelaps</taxon>
    </lineage>
</organism>
<sequence length="146" mass="16785">MEFHNGVRFADNLVQVFYDLQLVNQEVSHLGEYAESQSWSTDDNRGFQADDIENYSDDDDGSVFLYECSKNDLACYQDYYVETADDADTAPSATEDDSEFWTSYVTIVVFRKPECYGFRVRFLGMRLECTVGLEHMKACVEIVISL</sequence>
<name>A0A1V9XD00_9ACAR</name>
<dbReference type="AlphaFoldDB" id="A0A1V9XD00"/>
<comment type="caution">
    <text evidence="1">The sequence shown here is derived from an EMBL/GenBank/DDBJ whole genome shotgun (WGS) entry which is preliminary data.</text>
</comment>
<dbReference type="InParanoid" id="A0A1V9XD00"/>
<dbReference type="Proteomes" id="UP000192247">
    <property type="component" value="Unassembled WGS sequence"/>
</dbReference>
<dbReference type="EMBL" id="MNPL01014957">
    <property type="protein sequence ID" value="OQR71306.1"/>
    <property type="molecule type" value="Genomic_DNA"/>
</dbReference>